<dbReference type="EMBL" id="JAIQCV010000008">
    <property type="protein sequence ID" value="KAH1072882.1"/>
    <property type="molecule type" value="Genomic_DNA"/>
</dbReference>
<evidence type="ECO:0000313" key="1">
    <source>
        <dbReference type="EMBL" id="KAH1072882.1"/>
    </source>
</evidence>
<keyword evidence="2" id="KW-1185">Reference proteome</keyword>
<protein>
    <recommendedName>
        <fullName evidence="3">Reverse transcriptase zinc-binding domain-containing protein</fullName>
    </recommendedName>
</protein>
<name>A0A9D3V5V2_9ROSI</name>
<accession>A0A9D3V5V2</accession>
<organism evidence="1 2">
    <name type="scientific">Gossypium stocksii</name>
    <dbReference type="NCBI Taxonomy" id="47602"/>
    <lineage>
        <taxon>Eukaryota</taxon>
        <taxon>Viridiplantae</taxon>
        <taxon>Streptophyta</taxon>
        <taxon>Embryophyta</taxon>
        <taxon>Tracheophyta</taxon>
        <taxon>Spermatophyta</taxon>
        <taxon>Magnoliopsida</taxon>
        <taxon>eudicotyledons</taxon>
        <taxon>Gunneridae</taxon>
        <taxon>Pentapetalae</taxon>
        <taxon>rosids</taxon>
        <taxon>malvids</taxon>
        <taxon>Malvales</taxon>
        <taxon>Malvaceae</taxon>
        <taxon>Malvoideae</taxon>
        <taxon>Gossypium</taxon>
    </lineage>
</organism>
<reference evidence="1 2" key="1">
    <citation type="journal article" date="2021" name="Plant Biotechnol. J.">
        <title>Multi-omics assisted identification of the key and species-specific regulatory components of drought-tolerant mechanisms in Gossypium stocksii.</title>
        <authorList>
            <person name="Yu D."/>
            <person name="Ke L."/>
            <person name="Zhang D."/>
            <person name="Wu Y."/>
            <person name="Sun Y."/>
            <person name="Mei J."/>
            <person name="Sun J."/>
            <person name="Sun Y."/>
        </authorList>
    </citation>
    <scope>NUCLEOTIDE SEQUENCE [LARGE SCALE GENOMIC DNA]</scope>
    <source>
        <strain evidence="2">cv. E1</strain>
        <tissue evidence="1">Leaf</tissue>
    </source>
</reference>
<sequence length="131" mass="15133">MCKISSFRDGLNDTCLKCGNERETLIHVMKDCPMAQAVLKFGGLNNKFLARSYLRCIDWIEDIARELDNKAVSNLITILWNVWNSRNNRIFKGVEEDAKVTWERAAALSKDFRIFNMLENLMVSKKAEVKT</sequence>
<dbReference type="OrthoDB" id="997776at2759"/>
<evidence type="ECO:0000313" key="2">
    <source>
        <dbReference type="Proteomes" id="UP000828251"/>
    </source>
</evidence>
<proteinExistence type="predicted"/>
<evidence type="ECO:0008006" key="3">
    <source>
        <dbReference type="Google" id="ProtNLM"/>
    </source>
</evidence>
<dbReference type="AlphaFoldDB" id="A0A9D3V5V2"/>
<comment type="caution">
    <text evidence="1">The sequence shown here is derived from an EMBL/GenBank/DDBJ whole genome shotgun (WGS) entry which is preliminary data.</text>
</comment>
<dbReference type="Proteomes" id="UP000828251">
    <property type="component" value="Unassembled WGS sequence"/>
</dbReference>
<gene>
    <name evidence="1" type="ORF">J1N35_025210</name>
</gene>